<evidence type="ECO:0000313" key="3">
    <source>
        <dbReference type="Proteomes" id="UP001221898"/>
    </source>
</evidence>
<keyword evidence="3" id="KW-1185">Reference proteome</keyword>
<evidence type="ECO:0000256" key="1">
    <source>
        <dbReference type="SAM" id="MobiDB-lite"/>
    </source>
</evidence>
<sequence>MLFPVSDSGEQVLLAYGTSSCPPHTVETAESVRRQASLLPGPVKTEASVCAVPMCCHRWLFTRSCWKSGPVGLWSRESEEGRGLAVAHVSSLGPGPSATRPQQENKKTCDRGQWRRWPLALRRGVFGSGGAPREGQLHPADASVPFTPSPVDQLRTPEGQNVPRCRGYF</sequence>
<organism evidence="2 3">
    <name type="scientific">Aldrovandia affinis</name>
    <dbReference type="NCBI Taxonomy" id="143900"/>
    <lineage>
        <taxon>Eukaryota</taxon>
        <taxon>Metazoa</taxon>
        <taxon>Chordata</taxon>
        <taxon>Craniata</taxon>
        <taxon>Vertebrata</taxon>
        <taxon>Euteleostomi</taxon>
        <taxon>Actinopterygii</taxon>
        <taxon>Neopterygii</taxon>
        <taxon>Teleostei</taxon>
        <taxon>Notacanthiformes</taxon>
        <taxon>Halosauridae</taxon>
        <taxon>Aldrovandia</taxon>
    </lineage>
</organism>
<gene>
    <name evidence="2" type="ORF">AAFF_G00021300</name>
</gene>
<feature type="region of interest" description="Disordered" evidence="1">
    <location>
        <begin position="128"/>
        <end position="169"/>
    </location>
</feature>
<accession>A0AAD7S5C9</accession>
<reference evidence="2" key="1">
    <citation type="journal article" date="2023" name="Science">
        <title>Genome structures resolve the early diversification of teleost fishes.</title>
        <authorList>
            <person name="Parey E."/>
            <person name="Louis A."/>
            <person name="Montfort J."/>
            <person name="Bouchez O."/>
            <person name="Roques C."/>
            <person name="Iampietro C."/>
            <person name="Lluch J."/>
            <person name="Castinel A."/>
            <person name="Donnadieu C."/>
            <person name="Desvignes T."/>
            <person name="Floi Bucao C."/>
            <person name="Jouanno E."/>
            <person name="Wen M."/>
            <person name="Mejri S."/>
            <person name="Dirks R."/>
            <person name="Jansen H."/>
            <person name="Henkel C."/>
            <person name="Chen W.J."/>
            <person name="Zahm M."/>
            <person name="Cabau C."/>
            <person name="Klopp C."/>
            <person name="Thompson A.W."/>
            <person name="Robinson-Rechavi M."/>
            <person name="Braasch I."/>
            <person name="Lecointre G."/>
            <person name="Bobe J."/>
            <person name="Postlethwait J.H."/>
            <person name="Berthelot C."/>
            <person name="Roest Crollius H."/>
            <person name="Guiguen Y."/>
        </authorList>
    </citation>
    <scope>NUCLEOTIDE SEQUENCE</scope>
    <source>
        <strain evidence="2">NC1722</strain>
    </source>
</reference>
<name>A0AAD7S5C9_9TELE</name>
<proteinExistence type="predicted"/>
<evidence type="ECO:0000313" key="2">
    <source>
        <dbReference type="EMBL" id="KAJ8396263.1"/>
    </source>
</evidence>
<dbReference type="AlphaFoldDB" id="A0AAD7S5C9"/>
<dbReference type="Proteomes" id="UP001221898">
    <property type="component" value="Unassembled WGS sequence"/>
</dbReference>
<protein>
    <submittedName>
        <fullName evidence="2">Uncharacterized protein</fullName>
    </submittedName>
</protein>
<comment type="caution">
    <text evidence="2">The sequence shown here is derived from an EMBL/GenBank/DDBJ whole genome shotgun (WGS) entry which is preliminary data.</text>
</comment>
<dbReference type="EMBL" id="JAINUG010000108">
    <property type="protein sequence ID" value="KAJ8396263.1"/>
    <property type="molecule type" value="Genomic_DNA"/>
</dbReference>